<proteinExistence type="predicted"/>
<feature type="transmembrane region" description="Helical" evidence="1">
    <location>
        <begin position="16"/>
        <end position="33"/>
    </location>
</feature>
<keyword evidence="1" id="KW-0812">Transmembrane</keyword>
<sequence length="38" mass="4441">MSNEERQAPGTLHKDSCMYIYQFLLFFFGWGVADLPDI</sequence>
<reference evidence="2" key="2">
    <citation type="journal article" date="2015" name="Data Brief">
        <title>Shoot transcriptome of the giant reed, Arundo donax.</title>
        <authorList>
            <person name="Barrero R.A."/>
            <person name="Guerrero F.D."/>
            <person name="Moolhuijzen P."/>
            <person name="Goolsby J.A."/>
            <person name="Tidwell J."/>
            <person name="Bellgard S.E."/>
            <person name="Bellgard M.I."/>
        </authorList>
    </citation>
    <scope>NUCLEOTIDE SEQUENCE</scope>
    <source>
        <tissue evidence="2">Shoot tissue taken approximately 20 cm above the soil surface</tissue>
    </source>
</reference>
<organism evidence="2">
    <name type="scientific">Arundo donax</name>
    <name type="common">Giant reed</name>
    <name type="synonym">Donax arundinaceus</name>
    <dbReference type="NCBI Taxonomy" id="35708"/>
    <lineage>
        <taxon>Eukaryota</taxon>
        <taxon>Viridiplantae</taxon>
        <taxon>Streptophyta</taxon>
        <taxon>Embryophyta</taxon>
        <taxon>Tracheophyta</taxon>
        <taxon>Spermatophyta</taxon>
        <taxon>Magnoliopsida</taxon>
        <taxon>Liliopsida</taxon>
        <taxon>Poales</taxon>
        <taxon>Poaceae</taxon>
        <taxon>PACMAD clade</taxon>
        <taxon>Arundinoideae</taxon>
        <taxon>Arundineae</taxon>
        <taxon>Arundo</taxon>
    </lineage>
</organism>
<accession>A0A0A8XWD5</accession>
<dbReference type="AlphaFoldDB" id="A0A0A8XWD5"/>
<evidence type="ECO:0000313" key="2">
    <source>
        <dbReference type="EMBL" id="JAD16985.1"/>
    </source>
</evidence>
<protein>
    <submittedName>
        <fullName evidence="2">Uncharacterized protein</fullName>
    </submittedName>
</protein>
<evidence type="ECO:0000256" key="1">
    <source>
        <dbReference type="SAM" id="Phobius"/>
    </source>
</evidence>
<keyword evidence="1" id="KW-0472">Membrane</keyword>
<reference evidence="2" key="1">
    <citation type="submission" date="2014-09" db="EMBL/GenBank/DDBJ databases">
        <authorList>
            <person name="Magalhaes I.L.F."/>
            <person name="Oliveira U."/>
            <person name="Santos F.R."/>
            <person name="Vidigal T.H.D.A."/>
            <person name="Brescovit A.D."/>
            <person name="Santos A.J."/>
        </authorList>
    </citation>
    <scope>NUCLEOTIDE SEQUENCE</scope>
    <source>
        <tissue evidence="2">Shoot tissue taken approximately 20 cm above the soil surface</tissue>
    </source>
</reference>
<name>A0A0A8XWD5_ARUDO</name>
<dbReference type="EMBL" id="GBRH01280910">
    <property type="protein sequence ID" value="JAD16985.1"/>
    <property type="molecule type" value="Transcribed_RNA"/>
</dbReference>
<keyword evidence="1" id="KW-1133">Transmembrane helix</keyword>